<dbReference type="PANTHER" id="PTHR46082">
    <property type="entry name" value="ATP/GTP-BINDING PROTEIN-RELATED"/>
    <property type="match status" value="1"/>
</dbReference>
<gene>
    <name evidence="3" type="ORF">GTP38_23685</name>
</gene>
<sequence length="663" mass="73803">MELTSLPLPPLSSGGEVITFYSCKGGSGRTMALSNIAVLLARQQNASVPVLMIDWDLEAPGLHHYFDHAHEHQPGVLEFFEACHEQLRRRRDGAVALDDEALAHEVLDDEALAHEVLAAVGWEQYVSRVDEASQLYLMRAGRLDETFPERLAALEWESLFHSCPALFRCFAERMARHFRYVLVDSRTGRTDVAGICTTLLPSKLVLVFTPNRQSLEGVQAVIQRATTYRRSHEDEQRPLMVYPLPSRMEMDDSVQRAQWRRSDPAQQIAGYQSGFEDVLRESYGMQQISLESYFDEVQLQQTRALAYGEQVAVRQDQGDGDRFSLTRTFEALLAWLAPGYFPWQSLGEIRLQASIGEARRALDEGGAAARAVSPSLARDLNALGALYRGDGRLRQALACFEESLSLRQRGLCEDHPDTLVSKINLADTLRWQGRLDEAQFLDEAIVEARQRMLGAEHIDTLRARADLAATLGLQGRLSEALPLQDSVLDTCLRVLGADHPLTLSARAARAHLLLQRGQAELARAAQEQVLAARKRLLGAEHVDTLHAKTALAHTLLQMQELGLARNLLDAVLKANLRRLGPDHAHTREAREQLIDVQLQLGVPADEAPLVPELHQDAAMDDYGDALPRSSRRHGASANSPWSRKTDDLLALDGHPSAPRNPPR</sequence>
<accession>A0ABW9VCG8</accession>
<dbReference type="Proteomes" id="UP000449678">
    <property type="component" value="Unassembled WGS sequence"/>
</dbReference>
<dbReference type="SUPFAM" id="SSF48452">
    <property type="entry name" value="TPR-like"/>
    <property type="match status" value="2"/>
</dbReference>
<dbReference type="InterPro" id="IPR019734">
    <property type="entry name" value="TPR_rpt"/>
</dbReference>
<dbReference type="NCBIfam" id="NF047398">
    <property type="entry name" value="AAA_KGGVGR"/>
    <property type="match status" value="1"/>
</dbReference>
<evidence type="ECO:0000256" key="2">
    <source>
        <dbReference type="SAM" id="MobiDB-lite"/>
    </source>
</evidence>
<evidence type="ECO:0000313" key="3">
    <source>
        <dbReference type="EMBL" id="MYM37334.1"/>
    </source>
</evidence>
<feature type="repeat" description="TPR" evidence="1">
    <location>
        <begin position="377"/>
        <end position="410"/>
    </location>
</feature>
<proteinExistence type="predicted"/>
<feature type="region of interest" description="Disordered" evidence="2">
    <location>
        <begin position="621"/>
        <end position="663"/>
    </location>
</feature>
<name>A0ABW9VCG8_9BURK</name>
<dbReference type="PROSITE" id="PS50005">
    <property type="entry name" value="TPR"/>
    <property type="match status" value="1"/>
</dbReference>
<dbReference type="PANTHER" id="PTHR46082:SF6">
    <property type="entry name" value="AAA+ ATPASE DOMAIN-CONTAINING PROTEIN-RELATED"/>
    <property type="match status" value="1"/>
</dbReference>
<dbReference type="RefSeq" id="WP_160992654.1">
    <property type="nucleotide sequence ID" value="NZ_WWCO01000027.1"/>
</dbReference>
<dbReference type="EMBL" id="WWCO01000027">
    <property type="protein sequence ID" value="MYM37334.1"/>
    <property type="molecule type" value="Genomic_DNA"/>
</dbReference>
<dbReference type="InterPro" id="IPR011990">
    <property type="entry name" value="TPR-like_helical_dom_sf"/>
</dbReference>
<dbReference type="Gene3D" id="1.25.40.10">
    <property type="entry name" value="Tetratricopeptide repeat domain"/>
    <property type="match status" value="2"/>
</dbReference>
<keyword evidence="4" id="KW-1185">Reference proteome</keyword>
<evidence type="ECO:0000256" key="1">
    <source>
        <dbReference type="PROSITE-ProRule" id="PRU00339"/>
    </source>
</evidence>
<dbReference type="InterPro" id="IPR053137">
    <property type="entry name" value="NLR-like"/>
</dbReference>
<dbReference type="SUPFAM" id="SSF52540">
    <property type="entry name" value="P-loop containing nucleoside triphosphate hydrolases"/>
    <property type="match status" value="1"/>
</dbReference>
<comment type="caution">
    <text evidence="3">The sequence shown here is derived from an EMBL/GenBank/DDBJ whole genome shotgun (WGS) entry which is preliminary data.</text>
</comment>
<dbReference type="InterPro" id="IPR027417">
    <property type="entry name" value="P-loop_NTPase"/>
</dbReference>
<dbReference type="Gene3D" id="3.40.50.300">
    <property type="entry name" value="P-loop containing nucleotide triphosphate hydrolases"/>
    <property type="match status" value="1"/>
</dbReference>
<evidence type="ECO:0000313" key="4">
    <source>
        <dbReference type="Proteomes" id="UP000449678"/>
    </source>
</evidence>
<keyword evidence="1" id="KW-0802">TPR repeat</keyword>
<protein>
    <submittedName>
        <fullName evidence="3">Tetratricopeptide repeat protein</fullName>
    </submittedName>
</protein>
<dbReference type="Pfam" id="PF13374">
    <property type="entry name" value="TPR_10"/>
    <property type="match status" value="2"/>
</dbReference>
<reference evidence="3 4" key="1">
    <citation type="submission" date="2019-12" db="EMBL/GenBank/DDBJ databases">
        <title>Novel species isolated from a subtropical stream in China.</title>
        <authorList>
            <person name="Lu H."/>
        </authorList>
    </citation>
    <scope>NUCLEOTIDE SEQUENCE [LARGE SCALE GENOMIC DNA]</scope>
    <source>
        <strain evidence="3 4">FT94W</strain>
    </source>
</reference>
<dbReference type="Pfam" id="PF13424">
    <property type="entry name" value="TPR_12"/>
    <property type="match status" value="1"/>
</dbReference>
<organism evidence="3 4">
    <name type="scientific">Duganella lactea</name>
    <dbReference type="NCBI Taxonomy" id="2692173"/>
    <lineage>
        <taxon>Bacteria</taxon>
        <taxon>Pseudomonadati</taxon>
        <taxon>Pseudomonadota</taxon>
        <taxon>Betaproteobacteria</taxon>
        <taxon>Burkholderiales</taxon>
        <taxon>Oxalobacteraceae</taxon>
        <taxon>Telluria group</taxon>
        <taxon>Duganella</taxon>
    </lineage>
</organism>